<dbReference type="Proteomes" id="UP000324800">
    <property type="component" value="Unassembled WGS sequence"/>
</dbReference>
<comment type="caution">
    <text evidence="1">The sequence shown here is derived from an EMBL/GenBank/DDBJ whole genome shotgun (WGS) entry which is preliminary data.</text>
</comment>
<dbReference type="AlphaFoldDB" id="A0A5J4U2A0"/>
<sequence length="302" mass="35570">MLEQFYSKTTVTQVHNITHSHVRFATRSATFEIIHTGKKHQLYQEQFLLKTYEDTKKKEHKRKQLKLQQCAGRMDVVVKFHEVMKPIIEEKKKQTKIILQGQIIAQHQYPNTKIQISQKNNGNNIIEKYAKPQSPFVIDQAKTPQIRTDFPKGSYIPGLLNVSNGIARFINVHLQIQQSIPEAVLGSIVFAAEQNVEYFDTERKDEQQLMYELERFVVDRTDDNRNEDQSEHAIEPMHFTNGNYGLRRKDRATQLQVTIIVESKYKNLKWQSKLTIQKPFIFRDWREFWSHAGFSLEQINIP</sequence>
<gene>
    <name evidence="1" type="ORF">EZS28_039969</name>
</gene>
<evidence type="ECO:0000313" key="2">
    <source>
        <dbReference type="Proteomes" id="UP000324800"/>
    </source>
</evidence>
<protein>
    <submittedName>
        <fullName evidence="1">Uncharacterized protein</fullName>
    </submittedName>
</protein>
<dbReference type="EMBL" id="SNRW01021566">
    <property type="protein sequence ID" value="KAA6364504.1"/>
    <property type="molecule type" value="Genomic_DNA"/>
</dbReference>
<accession>A0A5J4U2A0</accession>
<evidence type="ECO:0000313" key="1">
    <source>
        <dbReference type="EMBL" id="KAA6364504.1"/>
    </source>
</evidence>
<organism evidence="1 2">
    <name type="scientific">Streblomastix strix</name>
    <dbReference type="NCBI Taxonomy" id="222440"/>
    <lineage>
        <taxon>Eukaryota</taxon>
        <taxon>Metamonada</taxon>
        <taxon>Preaxostyla</taxon>
        <taxon>Oxymonadida</taxon>
        <taxon>Streblomastigidae</taxon>
        <taxon>Streblomastix</taxon>
    </lineage>
</organism>
<name>A0A5J4U2A0_9EUKA</name>
<feature type="non-terminal residue" evidence="1">
    <location>
        <position position="302"/>
    </location>
</feature>
<proteinExistence type="predicted"/>
<reference evidence="1 2" key="1">
    <citation type="submission" date="2019-03" db="EMBL/GenBank/DDBJ databases">
        <title>Single cell metagenomics reveals metabolic interactions within the superorganism composed of flagellate Streblomastix strix and complex community of Bacteroidetes bacteria on its surface.</title>
        <authorList>
            <person name="Treitli S.C."/>
            <person name="Kolisko M."/>
            <person name="Husnik F."/>
            <person name="Keeling P."/>
            <person name="Hampl V."/>
        </authorList>
    </citation>
    <scope>NUCLEOTIDE SEQUENCE [LARGE SCALE GENOMIC DNA]</scope>
    <source>
        <strain evidence="1">ST1C</strain>
    </source>
</reference>